<evidence type="ECO:0000313" key="2">
    <source>
        <dbReference type="EMBL" id="CAH1059793.1"/>
    </source>
</evidence>
<dbReference type="CDD" id="cd04301">
    <property type="entry name" value="NAT_SF"/>
    <property type="match status" value="1"/>
</dbReference>
<dbReference type="EMBL" id="CAKMAB010000070">
    <property type="protein sequence ID" value="CAH1059793.1"/>
    <property type="molecule type" value="Genomic_DNA"/>
</dbReference>
<accession>A0ABN8FVT5</accession>
<dbReference type="InterPro" id="IPR016181">
    <property type="entry name" value="Acyl_CoA_acyltransferase"/>
</dbReference>
<dbReference type="InterPro" id="IPR000182">
    <property type="entry name" value="GNAT_dom"/>
</dbReference>
<feature type="domain" description="N-acetyltransferase" evidence="1">
    <location>
        <begin position="6"/>
        <end position="167"/>
    </location>
</feature>
<dbReference type="SUPFAM" id="SSF55729">
    <property type="entry name" value="Acyl-CoA N-acyltransferases (Nat)"/>
    <property type="match status" value="1"/>
</dbReference>
<comment type="caution">
    <text evidence="2">The sequence shown here is derived from an EMBL/GenBank/DDBJ whole genome shotgun (WGS) entry which is preliminary data.</text>
</comment>
<proteinExistence type="predicted"/>
<keyword evidence="3" id="KW-1185">Reference proteome</keyword>
<dbReference type="Proteomes" id="UP000838749">
    <property type="component" value="Unassembled WGS sequence"/>
</dbReference>
<evidence type="ECO:0000313" key="3">
    <source>
        <dbReference type="Proteomes" id="UP000838749"/>
    </source>
</evidence>
<dbReference type="RefSeq" id="WP_234541867.1">
    <property type="nucleotide sequence ID" value="NZ_CAKMAB010000070.1"/>
</dbReference>
<dbReference type="Pfam" id="PF00583">
    <property type="entry name" value="Acetyltransf_1"/>
    <property type="match status" value="1"/>
</dbReference>
<reference evidence="2" key="1">
    <citation type="submission" date="2021-12" db="EMBL/GenBank/DDBJ databases">
        <authorList>
            <person name="Criscuolo A."/>
        </authorList>
    </citation>
    <scope>NUCLEOTIDE SEQUENCE</scope>
    <source>
        <strain evidence="2">CIP111894</strain>
    </source>
</reference>
<sequence>MNVYIEEVRLNEEHILRNMFEFYDYEFSQYLNFEVNKEGLFRKAPVTEYLSKDEYSSFFIKSTGTLLGFVIVKMTNSKPSFEIEQFSILKKYNGKGIGKQVAIQIFDRYKGNWKVMQVERNYPAQAFWRNVIKSYSNNSYYESNDDKGRSIQEFKNLKMHNSSEANY</sequence>
<protein>
    <recommendedName>
        <fullName evidence="1">N-acetyltransferase domain-containing protein</fullName>
    </recommendedName>
</protein>
<organism evidence="2 3">
    <name type="scientific">Paenibacillus pseudetheri</name>
    <dbReference type="NCBI Taxonomy" id="2897682"/>
    <lineage>
        <taxon>Bacteria</taxon>
        <taxon>Bacillati</taxon>
        <taxon>Bacillota</taxon>
        <taxon>Bacilli</taxon>
        <taxon>Bacillales</taxon>
        <taxon>Paenibacillaceae</taxon>
        <taxon>Paenibacillus</taxon>
    </lineage>
</organism>
<name>A0ABN8FVT5_9BACL</name>
<gene>
    <name evidence="2" type="ORF">PAECIP111894_06005</name>
</gene>
<evidence type="ECO:0000259" key="1">
    <source>
        <dbReference type="PROSITE" id="PS51186"/>
    </source>
</evidence>
<dbReference type="PROSITE" id="PS51186">
    <property type="entry name" value="GNAT"/>
    <property type="match status" value="1"/>
</dbReference>
<dbReference type="Gene3D" id="3.40.630.30">
    <property type="match status" value="1"/>
</dbReference>